<dbReference type="Proteomes" id="UP000270296">
    <property type="component" value="Unassembled WGS sequence"/>
</dbReference>
<protein>
    <submittedName>
        <fullName evidence="3">Transcriptional regulator</fullName>
    </submittedName>
</protein>
<dbReference type="EMBL" id="UZAM01000061">
    <property type="protein sequence ID" value="VDO79053.1"/>
    <property type="molecule type" value="Genomic_DNA"/>
</dbReference>
<proteinExistence type="predicted"/>
<organism evidence="3">
    <name type="scientific">Soboliphyme baturini</name>
    <dbReference type="NCBI Taxonomy" id="241478"/>
    <lineage>
        <taxon>Eukaryota</taxon>
        <taxon>Metazoa</taxon>
        <taxon>Ecdysozoa</taxon>
        <taxon>Nematoda</taxon>
        <taxon>Enoplea</taxon>
        <taxon>Dorylaimia</taxon>
        <taxon>Dioctophymatida</taxon>
        <taxon>Dioctophymatoidea</taxon>
        <taxon>Soboliphymatidae</taxon>
        <taxon>Soboliphyme</taxon>
    </lineage>
</organism>
<keyword evidence="2" id="KW-1185">Reference proteome</keyword>
<name>A0A183I8W1_9BILA</name>
<evidence type="ECO:0000313" key="1">
    <source>
        <dbReference type="EMBL" id="VDO79053.1"/>
    </source>
</evidence>
<evidence type="ECO:0000313" key="2">
    <source>
        <dbReference type="Proteomes" id="UP000270296"/>
    </source>
</evidence>
<evidence type="ECO:0000313" key="3">
    <source>
        <dbReference type="WBParaSite" id="SBAD_0000006201-mRNA-1"/>
    </source>
</evidence>
<dbReference type="WBParaSite" id="SBAD_0000006201-mRNA-1">
    <property type="protein sequence ID" value="SBAD_0000006201-mRNA-1"/>
    <property type="gene ID" value="SBAD_0000006201"/>
</dbReference>
<dbReference type="AlphaFoldDB" id="A0A183I8W1"/>
<sequence>MGPSSPAIGQSVASPIHLRCLLDRHIDFVIGNQSDDRSVGQSIQQNVAVVTSRPLHTLCAIIRFSQGSTN</sequence>
<reference evidence="1 2" key="2">
    <citation type="submission" date="2018-11" db="EMBL/GenBank/DDBJ databases">
        <authorList>
            <consortium name="Pathogen Informatics"/>
        </authorList>
    </citation>
    <scope>NUCLEOTIDE SEQUENCE [LARGE SCALE GENOMIC DNA]</scope>
</reference>
<gene>
    <name evidence="1" type="ORF">SBAD_LOCUS54</name>
</gene>
<accession>A0A183I8W1</accession>
<reference evidence="3" key="1">
    <citation type="submission" date="2016-06" db="UniProtKB">
        <authorList>
            <consortium name="WormBaseParasite"/>
        </authorList>
    </citation>
    <scope>IDENTIFICATION</scope>
</reference>